<dbReference type="Proteomes" id="UP000199296">
    <property type="component" value="Unassembled WGS sequence"/>
</dbReference>
<dbReference type="NCBIfam" id="TIGR00357">
    <property type="entry name" value="peptide-methionine (R)-S-oxide reductase MsrB"/>
    <property type="match status" value="1"/>
</dbReference>
<dbReference type="InterPro" id="IPR002579">
    <property type="entry name" value="Met_Sox_Rdtase_MsrB_dom"/>
</dbReference>
<feature type="domain" description="MsrB" evidence="5">
    <location>
        <begin position="35"/>
        <end position="157"/>
    </location>
</feature>
<keyword evidence="7" id="KW-1185">Reference proteome</keyword>
<dbReference type="PANTHER" id="PTHR10173">
    <property type="entry name" value="METHIONINE SULFOXIDE REDUCTASE"/>
    <property type="match status" value="1"/>
</dbReference>
<evidence type="ECO:0000256" key="4">
    <source>
        <dbReference type="SAM" id="SignalP"/>
    </source>
</evidence>
<sequence length="160" mass="17840">MKHVSLILLMILFISCKSEAQQEEASKKFEVQKTASEWEAELTDEEYKVLREAGTEPPFSSPLNKVKEPGTFVCAACGNPLYKTKYKFDSGTGWPSFDRAIENSVVYSSDMKLGYERSELLCADCGSHLGHVFNDGPEETTGMRHCINGVALDFTPKEKS</sequence>
<dbReference type="Gene3D" id="2.170.150.20">
    <property type="entry name" value="Peptide methionine sulfoxide reductase"/>
    <property type="match status" value="1"/>
</dbReference>
<accession>A0A1G7VRH2</accession>
<dbReference type="InterPro" id="IPR011057">
    <property type="entry name" value="Mss4-like_sf"/>
</dbReference>
<dbReference type="OrthoDB" id="4174719at2"/>
<dbReference type="EMBL" id="FNCW01000004">
    <property type="protein sequence ID" value="SDG62422.1"/>
    <property type="molecule type" value="Genomic_DNA"/>
</dbReference>
<evidence type="ECO:0000256" key="1">
    <source>
        <dbReference type="ARBA" id="ARBA00012499"/>
    </source>
</evidence>
<name>A0A1G7VRH2_9FLAO</name>
<evidence type="ECO:0000256" key="2">
    <source>
        <dbReference type="ARBA" id="ARBA00023002"/>
    </source>
</evidence>
<dbReference type="EC" id="1.8.4.12" evidence="1"/>
<gene>
    <name evidence="6" type="ORF">SAMN04488027_10494</name>
</gene>
<feature type="chain" id="PRO_5011752800" description="peptide-methionine (R)-S-oxide reductase" evidence="4">
    <location>
        <begin position="21"/>
        <end position="160"/>
    </location>
</feature>
<keyword evidence="2" id="KW-0560">Oxidoreductase</keyword>
<keyword evidence="4" id="KW-0732">Signal</keyword>
<reference evidence="6 7" key="1">
    <citation type="submission" date="2016-10" db="EMBL/GenBank/DDBJ databases">
        <authorList>
            <person name="de Groot N.N."/>
        </authorList>
    </citation>
    <scope>NUCLEOTIDE SEQUENCE [LARGE SCALE GENOMIC DNA]</scope>
    <source>
        <strain evidence="6 7">DSM 19803</strain>
    </source>
</reference>
<protein>
    <recommendedName>
        <fullName evidence="1">peptide-methionine (R)-S-oxide reductase</fullName>
        <ecNumber evidence="1">1.8.4.12</ecNumber>
    </recommendedName>
</protein>
<evidence type="ECO:0000256" key="3">
    <source>
        <dbReference type="ARBA" id="ARBA00048488"/>
    </source>
</evidence>
<dbReference type="GO" id="GO:0006979">
    <property type="term" value="P:response to oxidative stress"/>
    <property type="evidence" value="ECO:0007669"/>
    <property type="project" value="InterPro"/>
</dbReference>
<dbReference type="Pfam" id="PF01641">
    <property type="entry name" value="SelR"/>
    <property type="match status" value="1"/>
</dbReference>
<dbReference type="GO" id="GO:0033743">
    <property type="term" value="F:peptide-methionine (R)-S-oxide reductase activity"/>
    <property type="evidence" value="ECO:0007669"/>
    <property type="project" value="UniProtKB-EC"/>
</dbReference>
<dbReference type="PANTHER" id="PTHR10173:SF52">
    <property type="entry name" value="METHIONINE-R-SULFOXIDE REDUCTASE B1"/>
    <property type="match status" value="1"/>
</dbReference>
<comment type="catalytic activity">
    <reaction evidence="3">
        <text>L-methionyl-[protein] + [thioredoxin]-disulfide + H2O = L-methionyl-(R)-S-oxide-[protein] + [thioredoxin]-dithiol</text>
        <dbReference type="Rhea" id="RHEA:24164"/>
        <dbReference type="Rhea" id="RHEA-COMP:10698"/>
        <dbReference type="Rhea" id="RHEA-COMP:10700"/>
        <dbReference type="Rhea" id="RHEA-COMP:12313"/>
        <dbReference type="Rhea" id="RHEA-COMP:12314"/>
        <dbReference type="ChEBI" id="CHEBI:15377"/>
        <dbReference type="ChEBI" id="CHEBI:16044"/>
        <dbReference type="ChEBI" id="CHEBI:29950"/>
        <dbReference type="ChEBI" id="CHEBI:45764"/>
        <dbReference type="ChEBI" id="CHEBI:50058"/>
        <dbReference type="EC" id="1.8.4.12"/>
    </reaction>
</comment>
<evidence type="ECO:0000313" key="7">
    <source>
        <dbReference type="Proteomes" id="UP000199296"/>
    </source>
</evidence>
<organism evidence="6 7">
    <name type="scientific">Psychroflexus sediminis</name>
    <dbReference type="NCBI Taxonomy" id="470826"/>
    <lineage>
        <taxon>Bacteria</taxon>
        <taxon>Pseudomonadati</taxon>
        <taxon>Bacteroidota</taxon>
        <taxon>Flavobacteriia</taxon>
        <taxon>Flavobacteriales</taxon>
        <taxon>Flavobacteriaceae</taxon>
        <taxon>Psychroflexus</taxon>
    </lineage>
</organism>
<dbReference type="RefSeq" id="WP_093366383.1">
    <property type="nucleotide sequence ID" value="NZ_FNCW01000004.1"/>
</dbReference>
<dbReference type="PROSITE" id="PS51790">
    <property type="entry name" value="MSRB"/>
    <property type="match status" value="1"/>
</dbReference>
<dbReference type="PROSITE" id="PS51257">
    <property type="entry name" value="PROKAR_LIPOPROTEIN"/>
    <property type="match status" value="1"/>
</dbReference>
<dbReference type="SUPFAM" id="SSF51316">
    <property type="entry name" value="Mss4-like"/>
    <property type="match status" value="1"/>
</dbReference>
<proteinExistence type="predicted"/>
<feature type="signal peptide" evidence="4">
    <location>
        <begin position="1"/>
        <end position="20"/>
    </location>
</feature>
<dbReference type="InterPro" id="IPR028427">
    <property type="entry name" value="Met_Sox_Rdtase_MsrB"/>
</dbReference>
<evidence type="ECO:0000313" key="6">
    <source>
        <dbReference type="EMBL" id="SDG62422.1"/>
    </source>
</evidence>
<dbReference type="GO" id="GO:0005737">
    <property type="term" value="C:cytoplasm"/>
    <property type="evidence" value="ECO:0007669"/>
    <property type="project" value="TreeGrafter"/>
</dbReference>
<dbReference type="STRING" id="470826.SAMN04488027_10494"/>
<dbReference type="GO" id="GO:0030091">
    <property type="term" value="P:protein repair"/>
    <property type="evidence" value="ECO:0007669"/>
    <property type="project" value="InterPro"/>
</dbReference>
<dbReference type="AlphaFoldDB" id="A0A1G7VRH2"/>
<evidence type="ECO:0000259" key="5">
    <source>
        <dbReference type="PROSITE" id="PS51790"/>
    </source>
</evidence>